<evidence type="ECO:0000256" key="1">
    <source>
        <dbReference type="ARBA" id="ARBA00023015"/>
    </source>
</evidence>
<name>A0A838XET4_9ACTN</name>
<dbReference type="Proteomes" id="UP000550354">
    <property type="component" value="Unassembled WGS sequence"/>
</dbReference>
<dbReference type="EMBL" id="JACEOG010000001">
    <property type="protein sequence ID" value="MBA4607411.1"/>
    <property type="molecule type" value="Genomic_DNA"/>
</dbReference>
<evidence type="ECO:0000256" key="3">
    <source>
        <dbReference type="ARBA" id="ARBA00023163"/>
    </source>
</evidence>
<dbReference type="Gene3D" id="1.10.10.60">
    <property type="entry name" value="Homeodomain-like"/>
    <property type="match status" value="1"/>
</dbReference>
<gene>
    <name evidence="6" type="ORF">H1W00_02875</name>
</gene>
<dbReference type="Gene3D" id="1.10.357.10">
    <property type="entry name" value="Tetracycline Repressor, domain 2"/>
    <property type="match status" value="1"/>
</dbReference>
<dbReference type="PROSITE" id="PS50977">
    <property type="entry name" value="HTH_TETR_2"/>
    <property type="match status" value="1"/>
</dbReference>
<dbReference type="InterPro" id="IPR050109">
    <property type="entry name" value="HTH-type_TetR-like_transc_reg"/>
</dbReference>
<evidence type="ECO:0000313" key="7">
    <source>
        <dbReference type="Proteomes" id="UP000550354"/>
    </source>
</evidence>
<keyword evidence="7" id="KW-1185">Reference proteome</keyword>
<dbReference type="PANTHER" id="PTHR30055:SF234">
    <property type="entry name" value="HTH-TYPE TRANSCRIPTIONAL REGULATOR BETI"/>
    <property type="match status" value="1"/>
</dbReference>
<sequence>MAKSASSTRRERTLAAIVRHARLLTDERGLDGFTMEELAEAAGVSRRTLFNYVPGKLDAVLGPDQDPDEAIVATFLSGGPTGDLLVDVKELVRTSLEAEVPDPAELAAVRRILRRDHRLMSAVHERFVERARKLSEAIEHREGKAVDPLDLRLIGNLILTLCDAALDESLADPSQTVAHHFDRAFAATSALFGTRRA</sequence>
<keyword evidence="2 4" id="KW-0238">DNA-binding</keyword>
<comment type="caution">
    <text evidence="6">The sequence shown here is derived from an EMBL/GenBank/DDBJ whole genome shotgun (WGS) entry which is preliminary data.</text>
</comment>
<dbReference type="RefSeq" id="WP_181753438.1">
    <property type="nucleotide sequence ID" value="NZ_JACEOG010000001.1"/>
</dbReference>
<evidence type="ECO:0000256" key="4">
    <source>
        <dbReference type="PROSITE-ProRule" id="PRU00335"/>
    </source>
</evidence>
<dbReference type="SUPFAM" id="SSF46689">
    <property type="entry name" value="Homeodomain-like"/>
    <property type="match status" value="1"/>
</dbReference>
<dbReference type="GO" id="GO:0003700">
    <property type="term" value="F:DNA-binding transcription factor activity"/>
    <property type="evidence" value="ECO:0007669"/>
    <property type="project" value="TreeGrafter"/>
</dbReference>
<organism evidence="6 7">
    <name type="scientific">Aeromicrobium phoceense</name>
    <dbReference type="NCBI Taxonomy" id="2754045"/>
    <lineage>
        <taxon>Bacteria</taxon>
        <taxon>Bacillati</taxon>
        <taxon>Actinomycetota</taxon>
        <taxon>Actinomycetes</taxon>
        <taxon>Propionibacteriales</taxon>
        <taxon>Nocardioidaceae</taxon>
        <taxon>Aeromicrobium</taxon>
    </lineage>
</organism>
<protein>
    <submittedName>
        <fullName evidence="6">TetR family transcriptional regulator</fullName>
    </submittedName>
</protein>
<reference evidence="6 7" key="1">
    <citation type="submission" date="2020-07" db="EMBL/GenBank/DDBJ databases">
        <title>Draft genome and description of Aeromicrobium phoceense strain Marseille-Q0843 isolated from healthy skin swab.</title>
        <authorList>
            <person name="Boxberger M."/>
            <person name="La Scola B."/>
        </authorList>
    </citation>
    <scope>NUCLEOTIDE SEQUENCE [LARGE SCALE GENOMIC DNA]</scope>
    <source>
        <strain evidence="6 7">Marseille-Q0843</strain>
    </source>
</reference>
<keyword evidence="1" id="KW-0805">Transcription regulation</keyword>
<dbReference type="Pfam" id="PF00440">
    <property type="entry name" value="TetR_N"/>
    <property type="match status" value="1"/>
</dbReference>
<dbReference type="GO" id="GO:0000976">
    <property type="term" value="F:transcription cis-regulatory region binding"/>
    <property type="evidence" value="ECO:0007669"/>
    <property type="project" value="TreeGrafter"/>
</dbReference>
<accession>A0A838XET4</accession>
<proteinExistence type="predicted"/>
<dbReference type="InterPro" id="IPR009057">
    <property type="entry name" value="Homeodomain-like_sf"/>
</dbReference>
<dbReference type="AlphaFoldDB" id="A0A838XET4"/>
<feature type="DNA-binding region" description="H-T-H motif" evidence="4">
    <location>
        <begin position="34"/>
        <end position="53"/>
    </location>
</feature>
<evidence type="ECO:0000256" key="2">
    <source>
        <dbReference type="ARBA" id="ARBA00023125"/>
    </source>
</evidence>
<keyword evidence="3" id="KW-0804">Transcription</keyword>
<feature type="domain" description="HTH tetR-type" evidence="5">
    <location>
        <begin position="11"/>
        <end position="71"/>
    </location>
</feature>
<evidence type="ECO:0000313" key="6">
    <source>
        <dbReference type="EMBL" id="MBA4607411.1"/>
    </source>
</evidence>
<evidence type="ECO:0000259" key="5">
    <source>
        <dbReference type="PROSITE" id="PS50977"/>
    </source>
</evidence>
<dbReference type="InterPro" id="IPR001647">
    <property type="entry name" value="HTH_TetR"/>
</dbReference>
<dbReference type="PANTHER" id="PTHR30055">
    <property type="entry name" value="HTH-TYPE TRANSCRIPTIONAL REGULATOR RUTR"/>
    <property type="match status" value="1"/>
</dbReference>